<keyword evidence="7 12" id="KW-0408">Iron</keyword>
<feature type="binding site" evidence="12">
    <location>
        <position position="699"/>
    </location>
    <ligand>
        <name>[4Fe-4S] cluster</name>
        <dbReference type="ChEBI" id="CHEBI:49883"/>
        <label>1</label>
    </ligand>
</feature>
<feature type="binding site" evidence="10">
    <location>
        <position position="822"/>
    </location>
    <ligand>
        <name>thiamine diphosphate</name>
        <dbReference type="ChEBI" id="CHEBI:58937"/>
    </ligand>
</feature>
<evidence type="ECO:0000256" key="8">
    <source>
        <dbReference type="ARBA" id="ARBA00023014"/>
    </source>
</evidence>
<feature type="site" description="Important for catalytic activity" evidence="11">
    <location>
        <position position="64"/>
    </location>
</feature>
<dbReference type="Gene3D" id="3.30.70.20">
    <property type="match status" value="1"/>
</dbReference>
<dbReference type="EC" id="1.2.7.1" evidence="9"/>
<evidence type="ECO:0000313" key="14">
    <source>
        <dbReference type="EMBL" id="HIU43939.1"/>
    </source>
</evidence>
<dbReference type="SUPFAM" id="SSF52518">
    <property type="entry name" value="Thiamin diphosphate-binding fold (THDP-binding)"/>
    <property type="match status" value="2"/>
</dbReference>
<feature type="binding site" evidence="12">
    <location>
        <position position="759"/>
    </location>
    <ligand>
        <name>[4Fe-4S] cluster</name>
        <dbReference type="ChEBI" id="CHEBI:49883"/>
        <label>2</label>
    </ligand>
</feature>
<comment type="cofactor">
    <cofactor evidence="12">
        <name>[4Fe-4S] cluster</name>
        <dbReference type="ChEBI" id="CHEBI:49883"/>
    </cofactor>
    <text evidence="12">Binds 3 [4Fe-4S] clusters per subunit.</text>
</comment>
<feature type="binding site" evidence="12">
    <location>
        <position position="696"/>
    </location>
    <ligand>
        <name>[4Fe-4S] cluster</name>
        <dbReference type="ChEBI" id="CHEBI:49883"/>
        <label>1</label>
    </ligand>
</feature>
<dbReference type="SUPFAM" id="SSF52922">
    <property type="entry name" value="TK C-terminal domain-like"/>
    <property type="match status" value="1"/>
</dbReference>
<sequence length="1220" mass="132810">MVRKMKTMDGNNAAAHVSYAFSEVAAIYPITPSSPMADLVDQWSANGLKNIFGSTVKVVEMQSEAGAAGAVHGSLGAGAMTTTYTASQGLLLMIPNMYKIAAEQLPAVFHVSARTVSTHALNIFGDHSDVMACRQTGFAMLCEGNVQEVMDLAPVAHLAALSGKVPFLNFFDGFRTSHELQKIAVWDFEDLKDMCDMDAVAAFRRSALNPEHPAMRGSHENGDIFFQHREACNKFYDALPAVVEKYMNKVNEKLGTDYKLFNYYGAPDADRVIVAMGSICDVAEEVIDYLNAHGEKVGLIKVRLFRPFSTEHLLAAIPATCKKIAVLDRTKEPGSLGEPLYLDVVSALANAGKNDITVIGGRYGLGSKDTPPSSVFAVYTELKKDAPRRQFTIGIVDDVTYLSLPEEPAPETAPAGTIECKFWGLGGDGTVGANKNSIKIIGDHTDKYVQAYFQYDSKKTGGVTISHLRFGDKPIKSSYYINKADFVACHNPSYVTQGFKMVNDVKPGGVFMINCQWNLEELNRHMSAEAKRYIAKNNIQLYTINAIDLAREIGMGKRTNTILQSAFFSLAKIMPEKEAIQYMKDAATKSYSKKGMDIVEMNHKAIDAGATAYVKIDVPADWANAVDEPDTTVLKGKPELVKQVKEILFPIDKMDGDSLPVSVFMDHVTGQFELGASAYEKRGVAVTVPEWDQNKCIQCNNCAYVCPHATIRPFALTADEAKNAPAAAKIVDVKAGKGKGVYQYTMAISPLDCMGCGVCVGVCPVKALSMVPQESQADQQEVFAYCVDNVSYKADMQDNTIKGSQFKQPLLEFSGSCAGCAETSYARLVTQLFGDRMYISNATGCSSIWGGPGATSPFCTNKDGHGPAWCNSLFEDNAEHGLGLYLGQEKIREGLADKTRALIEVPYCTPELKAAAQKWLDTMNDGEANLAATKEYVAALEEGILTVDEGLAFLNSDEGKAKFGNKHAAMLENMQALKAAGKPYCNCEACSLAEDILSKKEYLSKKSVWIFGGDGWAYDIGYGGVDHVLASNKNVNIFVFDTEVYSNTGGQASKASNIGQVAQFAAAGKDVKKKSLAEIAMQYGYVYVAQVAMGANPAQTIKAITEAEAYDGPSIIIGYSPCEMHSIKGGMQNCQAEMKKAVECGYWNLFRFNPAAEPGKRFILDSKAPAGGYQEFLMNEARYSRLTREFPDRASDLFAKSEVEAQARYEHLTKLAALYD</sequence>
<dbReference type="SMART" id="SM00890">
    <property type="entry name" value="EKR"/>
    <property type="match status" value="1"/>
</dbReference>
<feature type="binding site" evidence="12">
    <location>
        <position position="820"/>
    </location>
    <ligand>
        <name>[4Fe-4S] cluster</name>
        <dbReference type="ChEBI" id="CHEBI:49883"/>
        <label>3</label>
    </ligand>
</feature>
<accession>A0A9D1IXJ1</accession>
<feature type="binding site" evidence="12">
    <location>
        <position position="756"/>
    </location>
    <ligand>
        <name>[4Fe-4S] cluster</name>
        <dbReference type="ChEBI" id="CHEBI:49883"/>
        <label>2</label>
    </ligand>
</feature>
<feature type="binding site" evidence="12">
    <location>
        <position position="706"/>
    </location>
    <ligand>
        <name>[4Fe-4S] cluster</name>
        <dbReference type="ChEBI" id="CHEBI:49883"/>
        <label>2</label>
    </ligand>
</feature>
<keyword evidence="6 9" id="KW-0560">Oxidoreductase</keyword>
<comment type="similarity">
    <text evidence="1 9">Belongs to the pyruvate:ferredoxin/flavodoxin oxidoreductase family.</text>
</comment>
<dbReference type="InterPro" id="IPR017900">
    <property type="entry name" value="4Fe4S_Fe_S_CS"/>
</dbReference>
<feature type="site" description="Important for catalytic activity" evidence="11">
    <location>
        <position position="1047"/>
    </location>
</feature>
<feature type="binding site" evidence="12">
    <location>
        <position position="817"/>
    </location>
    <ligand>
        <name>[4Fe-4S] cluster</name>
        <dbReference type="ChEBI" id="CHEBI:49883"/>
        <label>3</label>
    </ligand>
</feature>
<evidence type="ECO:0000256" key="1">
    <source>
        <dbReference type="ARBA" id="ARBA00009032"/>
    </source>
</evidence>
<dbReference type="GO" id="GO:0019164">
    <property type="term" value="F:pyruvate synthase activity"/>
    <property type="evidence" value="ECO:0007669"/>
    <property type="project" value="UniProtKB-EC"/>
</dbReference>
<dbReference type="Pfam" id="PF12838">
    <property type="entry name" value="Fer4_7"/>
    <property type="match status" value="1"/>
</dbReference>
<dbReference type="NCBIfam" id="TIGR02176">
    <property type="entry name" value="pyruv_ox_red"/>
    <property type="match status" value="1"/>
</dbReference>
<dbReference type="CDD" id="cd03377">
    <property type="entry name" value="TPP_PFOR_PNO"/>
    <property type="match status" value="1"/>
</dbReference>
<dbReference type="FunFam" id="3.40.50.970:FF:000012">
    <property type="entry name" value="Pyruvate:ferredoxin (Flavodoxin) oxidoreductase"/>
    <property type="match status" value="1"/>
</dbReference>
<feature type="binding site" evidence="12">
    <location>
        <position position="1122"/>
    </location>
    <ligand>
        <name>[4Fe-4S] cluster</name>
        <dbReference type="ChEBI" id="CHEBI:49883"/>
        <label>3</label>
    </ligand>
</feature>
<dbReference type="Gene3D" id="3.40.50.920">
    <property type="match status" value="1"/>
</dbReference>
<feature type="binding site" evidence="12">
    <location>
        <position position="763"/>
    </location>
    <ligand>
        <name>[4Fe-4S] cluster</name>
        <dbReference type="ChEBI" id="CHEBI:49883"/>
        <label>1</label>
    </ligand>
</feature>
<feature type="binding site" evidence="12">
    <location>
        <position position="702"/>
    </location>
    <ligand>
        <name>[4Fe-4S] cluster</name>
        <dbReference type="ChEBI" id="CHEBI:49883"/>
        <label>1</label>
    </ligand>
</feature>
<keyword evidence="3 12" id="KW-0004">4Fe-4S</keyword>
<proteinExistence type="inferred from homology"/>
<evidence type="ECO:0000256" key="2">
    <source>
        <dbReference type="ARBA" id="ARBA00022448"/>
    </source>
</evidence>
<dbReference type="Pfam" id="PF01558">
    <property type="entry name" value="POR"/>
    <property type="match status" value="1"/>
</dbReference>
<keyword evidence="8 12" id="KW-0411">Iron-sulfur</keyword>
<dbReference type="EMBL" id="DVMR01000051">
    <property type="protein sequence ID" value="HIU43939.1"/>
    <property type="molecule type" value="Genomic_DNA"/>
</dbReference>
<evidence type="ECO:0000256" key="6">
    <source>
        <dbReference type="ARBA" id="ARBA00023002"/>
    </source>
</evidence>
<feature type="domain" description="4Fe-4S ferredoxin-type" evidence="13">
    <location>
        <begin position="744"/>
        <end position="773"/>
    </location>
</feature>
<dbReference type="InterPro" id="IPR002869">
    <property type="entry name" value="Pyrv_flavodox_OxRed_cen"/>
</dbReference>
<dbReference type="PIRSF" id="PIRSF000159">
    <property type="entry name" value="NifJ"/>
    <property type="match status" value="1"/>
</dbReference>
<feature type="binding site" evidence="10">
    <location>
        <begin position="1013"/>
        <end position="1016"/>
    </location>
    <ligand>
        <name>thiamine diphosphate</name>
        <dbReference type="ChEBI" id="CHEBI:58937"/>
    </ligand>
</feature>
<feature type="binding site" evidence="10">
    <location>
        <position position="114"/>
    </location>
    <ligand>
        <name>pyruvate</name>
        <dbReference type="ChEBI" id="CHEBI:15361"/>
    </ligand>
</feature>
<dbReference type="InterPro" id="IPR033412">
    <property type="entry name" value="PFOR_II"/>
</dbReference>
<dbReference type="FunFam" id="3.40.920.10:FF:000001">
    <property type="entry name" value="Pyruvate:ferredoxin (Flavodoxin) oxidoreductase"/>
    <property type="match status" value="1"/>
</dbReference>
<dbReference type="PROSITE" id="PS51379">
    <property type="entry name" value="4FE4S_FER_2"/>
    <property type="match status" value="2"/>
</dbReference>
<dbReference type="GO" id="GO:0051539">
    <property type="term" value="F:4 iron, 4 sulfur cluster binding"/>
    <property type="evidence" value="ECO:0007669"/>
    <property type="project" value="UniProtKB-KW"/>
</dbReference>
<dbReference type="AlphaFoldDB" id="A0A9D1IXJ1"/>
<dbReference type="CDD" id="cd07034">
    <property type="entry name" value="TPP_PYR_PFOR_IOR-alpha_like"/>
    <property type="match status" value="1"/>
</dbReference>
<dbReference type="GO" id="GO:0030976">
    <property type="term" value="F:thiamine pyrophosphate binding"/>
    <property type="evidence" value="ECO:0007669"/>
    <property type="project" value="InterPro"/>
</dbReference>
<dbReference type="Gene3D" id="3.40.920.10">
    <property type="entry name" value="Pyruvate-ferredoxin oxidoreductase, PFOR, domain III"/>
    <property type="match status" value="1"/>
</dbReference>
<evidence type="ECO:0000256" key="10">
    <source>
        <dbReference type="PIRSR" id="PIRSR000159-1"/>
    </source>
</evidence>
<organism evidence="14 15">
    <name type="scientific">Candidatus Ventrousia excrementavium</name>
    <dbReference type="NCBI Taxonomy" id="2840961"/>
    <lineage>
        <taxon>Bacteria</taxon>
        <taxon>Bacillati</taxon>
        <taxon>Bacillota</taxon>
        <taxon>Clostridia</taxon>
        <taxon>Eubacteriales</taxon>
        <taxon>Clostridiaceae</taxon>
        <taxon>Clostridiaceae incertae sedis</taxon>
        <taxon>Candidatus Ventrousia</taxon>
    </lineage>
</organism>
<protein>
    <recommendedName>
        <fullName evidence="9">Pyruvate:ferredoxin oxidoreductase</fullName>
        <ecNumber evidence="9">1.2.7.1</ecNumber>
    </recommendedName>
    <alternativeName>
        <fullName evidence="9">Pyruvate synthase</fullName>
    </alternativeName>
</protein>
<feature type="binding site" evidence="12">
    <location>
        <position position="753"/>
    </location>
    <ligand>
        <name>[4Fe-4S] cluster</name>
        <dbReference type="ChEBI" id="CHEBI:49883"/>
        <label>2</label>
    </ligand>
</feature>
<comment type="catalytic activity">
    <reaction evidence="9">
        <text>2 oxidized [2Fe-2S]-[ferredoxin] + pyruvate + CoA = 2 reduced [2Fe-2S]-[ferredoxin] + acetyl-CoA + CO2 + H(+)</text>
        <dbReference type="Rhea" id="RHEA:12765"/>
        <dbReference type="Rhea" id="RHEA-COMP:10000"/>
        <dbReference type="Rhea" id="RHEA-COMP:10001"/>
        <dbReference type="ChEBI" id="CHEBI:15361"/>
        <dbReference type="ChEBI" id="CHEBI:15378"/>
        <dbReference type="ChEBI" id="CHEBI:16526"/>
        <dbReference type="ChEBI" id="CHEBI:33737"/>
        <dbReference type="ChEBI" id="CHEBI:33738"/>
        <dbReference type="ChEBI" id="CHEBI:57287"/>
        <dbReference type="ChEBI" id="CHEBI:57288"/>
        <dbReference type="EC" id="1.2.7.1"/>
    </reaction>
</comment>
<dbReference type="SUPFAM" id="SSF54862">
    <property type="entry name" value="4Fe-4S ferredoxins"/>
    <property type="match status" value="1"/>
</dbReference>
<reference evidence="14" key="1">
    <citation type="submission" date="2020-10" db="EMBL/GenBank/DDBJ databases">
        <authorList>
            <person name="Gilroy R."/>
        </authorList>
    </citation>
    <scope>NUCLEOTIDE SEQUENCE</scope>
    <source>
        <strain evidence="14">CHK191-8634</strain>
    </source>
</reference>
<dbReference type="InterPro" id="IPR017896">
    <property type="entry name" value="4Fe4S_Fe-S-bd"/>
</dbReference>
<dbReference type="InterPro" id="IPR009014">
    <property type="entry name" value="Transketo_C/PFOR_II"/>
</dbReference>
<feature type="binding site" evidence="10">
    <location>
        <position position="64"/>
    </location>
    <ligand>
        <name>thiamine diphosphate</name>
        <dbReference type="ChEBI" id="CHEBI:58937"/>
    </ligand>
</feature>
<keyword evidence="2 9" id="KW-0813">Transport</keyword>
<dbReference type="GO" id="GO:0022900">
    <property type="term" value="P:electron transport chain"/>
    <property type="evidence" value="ECO:0007669"/>
    <property type="project" value="InterPro"/>
</dbReference>
<dbReference type="InterPro" id="IPR011895">
    <property type="entry name" value="Pyrv_flavodox_OxRed"/>
</dbReference>
<dbReference type="Pfam" id="PF17147">
    <property type="entry name" value="PFOR_II"/>
    <property type="match status" value="1"/>
</dbReference>
<evidence type="ECO:0000256" key="3">
    <source>
        <dbReference type="ARBA" id="ARBA00022485"/>
    </source>
</evidence>
<dbReference type="GO" id="GO:0006979">
    <property type="term" value="P:response to oxidative stress"/>
    <property type="evidence" value="ECO:0007669"/>
    <property type="project" value="TreeGrafter"/>
</dbReference>
<dbReference type="FunFam" id="3.40.50.920:FF:000007">
    <property type="entry name" value="Pyruvate:ferredoxin (Flavodoxin) oxidoreductase"/>
    <property type="match status" value="1"/>
</dbReference>
<feature type="binding site" evidence="12">
    <location>
        <position position="845"/>
    </location>
    <ligand>
        <name>[4Fe-4S] cluster</name>
        <dbReference type="ChEBI" id="CHEBI:49883"/>
        <label>3</label>
    </ligand>
</feature>
<dbReference type="SUPFAM" id="SSF53323">
    <property type="entry name" value="Pyruvate-ferredoxin oxidoreductase, PFOR, domain III"/>
    <property type="match status" value="1"/>
</dbReference>
<evidence type="ECO:0000256" key="12">
    <source>
        <dbReference type="PIRSR" id="PIRSR000159-50"/>
    </source>
</evidence>
<dbReference type="InterPro" id="IPR050722">
    <property type="entry name" value="Pyruvate:ferred/Flavod_OxRd"/>
</dbReference>
<evidence type="ECO:0000256" key="11">
    <source>
        <dbReference type="PIRSR" id="PIRSR000159-2"/>
    </source>
</evidence>
<dbReference type="Proteomes" id="UP000824073">
    <property type="component" value="Unassembled WGS sequence"/>
</dbReference>
<evidence type="ECO:0000256" key="9">
    <source>
        <dbReference type="PIRNR" id="PIRNR000159"/>
    </source>
</evidence>
<evidence type="ECO:0000259" key="13">
    <source>
        <dbReference type="PROSITE" id="PS51379"/>
    </source>
</evidence>
<gene>
    <name evidence="14" type="primary">nifJ</name>
    <name evidence="14" type="ORF">IAB67_06555</name>
</gene>
<comment type="caution">
    <text evidence="14">The sequence shown here is derived from an EMBL/GenBank/DDBJ whole genome shotgun (WGS) entry which is preliminary data.</text>
</comment>
<feature type="site" description="Important for catalytic activity" evidence="11">
    <location>
        <position position="31"/>
    </location>
</feature>
<dbReference type="PROSITE" id="PS00198">
    <property type="entry name" value="4FE4S_FER_1"/>
    <property type="match status" value="1"/>
</dbReference>
<dbReference type="GO" id="GO:0005506">
    <property type="term" value="F:iron ion binding"/>
    <property type="evidence" value="ECO:0007669"/>
    <property type="project" value="InterPro"/>
</dbReference>
<feature type="binding site" evidence="10">
    <location>
        <begin position="1042"/>
        <end position="1047"/>
    </location>
    <ligand>
        <name>thiamine diphosphate</name>
        <dbReference type="ChEBI" id="CHEBI:58937"/>
    </ligand>
</feature>
<dbReference type="PANTHER" id="PTHR32154:SF0">
    <property type="entry name" value="PYRUVATE-FLAVODOXIN OXIDOREDUCTASE-RELATED"/>
    <property type="match status" value="1"/>
</dbReference>
<dbReference type="Gene3D" id="3.40.50.970">
    <property type="match status" value="2"/>
</dbReference>
<dbReference type="InterPro" id="IPR029061">
    <property type="entry name" value="THDP-binding"/>
</dbReference>
<dbReference type="PANTHER" id="PTHR32154">
    <property type="entry name" value="PYRUVATE-FLAVODOXIN OXIDOREDUCTASE-RELATED"/>
    <property type="match status" value="1"/>
</dbReference>
<feature type="binding site" evidence="10">
    <location>
        <position position="845"/>
    </location>
    <ligand>
        <name>thiamine diphosphate</name>
        <dbReference type="ChEBI" id="CHEBI:58937"/>
    </ligand>
</feature>
<dbReference type="InterPro" id="IPR019752">
    <property type="entry name" value="Pyrv/ketoisovalerate_OxRed_cat"/>
</dbReference>
<evidence type="ECO:0000256" key="5">
    <source>
        <dbReference type="ARBA" id="ARBA00022982"/>
    </source>
</evidence>
<keyword evidence="5 9" id="KW-0249">Electron transport</keyword>
<evidence type="ECO:0000313" key="15">
    <source>
        <dbReference type="Proteomes" id="UP000824073"/>
    </source>
</evidence>
<feature type="domain" description="4Fe-4S ferredoxin-type" evidence="13">
    <location>
        <begin position="687"/>
        <end position="716"/>
    </location>
</feature>
<keyword evidence="4 12" id="KW-0479">Metal-binding</keyword>
<reference evidence="14" key="2">
    <citation type="journal article" date="2021" name="PeerJ">
        <title>Extensive microbial diversity within the chicken gut microbiome revealed by metagenomics and culture.</title>
        <authorList>
            <person name="Gilroy R."/>
            <person name="Ravi A."/>
            <person name="Getino M."/>
            <person name="Pursley I."/>
            <person name="Horton D.L."/>
            <person name="Alikhan N.F."/>
            <person name="Baker D."/>
            <person name="Gharbi K."/>
            <person name="Hall N."/>
            <person name="Watson M."/>
            <person name="Adriaenssens E.M."/>
            <person name="Foster-Nyarko E."/>
            <person name="Jarju S."/>
            <person name="Secka A."/>
            <person name="Antonio M."/>
            <person name="Oren A."/>
            <person name="Chaudhuri R.R."/>
            <person name="La Ragione R."/>
            <person name="Hildebrand F."/>
            <person name="Pallen M.J."/>
        </authorList>
    </citation>
    <scope>NUCLEOTIDE SEQUENCE</scope>
    <source>
        <strain evidence="14">CHK191-8634</strain>
    </source>
</reference>
<feature type="site" description="Important for catalytic activity" evidence="11">
    <location>
        <position position="114"/>
    </location>
</feature>
<dbReference type="InterPro" id="IPR002880">
    <property type="entry name" value="Pyrv_Fd/Flavodoxin_OxRdtase_N"/>
</dbReference>
<evidence type="ECO:0000256" key="7">
    <source>
        <dbReference type="ARBA" id="ARBA00023004"/>
    </source>
</evidence>
<name>A0A9D1IXJ1_9CLOT</name>
<evidence type="ECO:0000256" key="4">
    <source>
        <dbReference type="ARBA" id="ARBA00022723"/>
    </source>
</evidence>
<keyword evidence="14" id="KW-0670">Pyruvate</keyword>
<dbReference type="InterPro" id="IPR019456">
    <property type="entry name" value="Pyrv-flavodox_OxRtase_EKR"/>
</dbReference>
<dbReference type="Pfam" id="PF02775">
    <property type="entry name" value="TPP_enzyme_C"/>
    <property type="match status" value="1"/>
</dbReference>
<dbReference type="Pfam" id="PF01855">
    <property type="entry name" value="POR_N"/>
    <property type="match status" value="1"/>
</dbReference>
<dbReference type="Pfam" id="PF10371">
    <property type="entry name" value="EKR"/>
    <property type="match status" value="1"/>
</dbReference>
<dbReference type="InterPro" id="IPR011766">
    <property type="entry name" value="TPP_enzyme_TPP-bd"/>
</dbReference>
<feature type="binding site" evidence="10">
    <location>
        <position position="31"/>
    </location>
    <ligand>
        <name>pyruvate</name>
        <dbReference type="ChEBI" id="CHEBI:15361"/>
    </ligand>
</feature>